<dbReference type="HOGENOM" id="CLU_007514_0_0_0"/>
<dbReference type="EMBL" id="CM001022">
    <property type="protein sequence ID" value="EFQ22704.1"/>
    <property type="molecule type" value="Genomic_DNA"/>
</dbReference>
<dbReference type="PROSITE" id="PS51749">
    <property type="entry name" value="HNH_CAS9"/>
    <property type="match status" value="1"/>
</dbReference>
<dbReference type="Pfam" id="PF22702">
    <property type="entry name" value="Cas9_RuvC"/>
    <property type="match status" value="1"/>
</dbReference>
<feature type="region of interest" description="Disordered" evidence="13">
    <location>
        <begin position="34"/>
        <end position="56"/>
    </location>
</feature>
<evidence type="ECO:0000256" key="3">
    <source>
        <dbReference type="ARBA" id="ARBA00022723"/>
    </source>
</evidence>
<keyword evidence="8 12" id="KW-0051">Antiviral defense</keyword>
<dbReference type="InterPro" id="IPR033114">
    <property type="entry name" value="HNH_CAS9"/>
</dbReference>
<dbReference type="InterPro" id="IPR040619">
    <property type="entry name" value="Cas9_alpha-helical_lobe"/>
</dbReference>
<evidence type="ECO:0000256" key="6">
    <source>
        <dbReference type="ARBA" id="ARBA00022842"/>
    </source>
</evidence>
<dbReference type="GO" id="GO:0003677">
    <property type="term" value="F:DNA binding"/>
    <property type="evidence" value="ECO:0007669"/>
    <property type="project" value="UniProtKB-UniRule"/>
</dbReference>
<dbReference type="RefSeq" id="WP_006299850.1">
    <property type="nucleotide sequence ID" value="NZ_CM001022.1"/>
</dbReference>
<feature type="compositionally biased region" description="Basic and acidic residues" evidence="13">
    <location>
        <begin position="131"/>
        <end position="147"/>
    </location>
</feature>
<evidence type="ECO:0000256" key="10">
    <source>
        <dbReference type="ARBA" id="ARBA00023211"/>
    </source>
</evidence>
<dbReference type="EC" id="3.1.-.-" evidence="12"/>
<dbReference type="PaxDb" id="584708-Apau_0268"/>
<sequence>MIGEHVRGGCLFDDHWTPNWGAFRLPNTVRTFTKAENPKDGSSLAEPRRQARGLRRRLRRKTQRLEDLRRLLAKEGVLSLSDLETLFRETPAKDPYQLRAEGLDRPLSFPEWVRVLYHITKHRGFQSNRRNPVEDGQERSRQEEEGKLLSGVGENERLLREGGYRTAGEMLARDPKFQDHRRNRAGDYSHTLSRSLLLEEARRLFQSQRTLGNPHASSNLEEAFLHLVAFQNPFASGEDIRNKAGHCSLEPDQIRAPRRSASAETFMLLQKTGNLRLIHRRTGEERPLTDKEREQIHLLAWKQEKVTHKTLRRHLEIPEEWLFTGLPYHRSGDKAEEKLFVHLAGIHEIRKALDKGPDPAVWDTLRSRRDLLDSIADTLTFYKNEDEILPRLESLGLSPENARALAPLSFSGTAHLSLSALGKLLPHLEEGKSYTQARADAGYAAPPPDRHPKLPPLEEADWRNPVVFRALTQTRKVVNALVRRYGPPWCIHLETARELSQPAKVRRRIETEQQANEKKKQQAEREFLDIVGTAPGPGDLLKMRLWREQGGFCPYCEEYLNPTRLAEPGYAEMDHILPYSRSLDNGWHNRVLVHGKDNRDKGNRTPFEAFGGDTARWDRLVAWVQASHLSAPKKRNLLREDFGEEAERELKDRNLTDTRFITKTAATLLRDRLTFHPEAPKDPVMTLNGRLTAFLRKQWGLHKNRKNGDLHHALDAAVLAVASRSFVYRLSSHNAAWGELPRGREAENGFSLPYPAFRSEVLARLCPTREEILLRLDQGGVGYDEAFRNGLRPVFVSRAPSRRLRGKAHMETLRSPKWKDHPEGPRTASRIPLKDLNLEKLERMVGKDRDRKLYEALRERLAAFGGNGKKAFVAPFRKPCRSGEGPLVRSLRIFDSGYSGVELRDGGEVYAVADHESMVRVDVYAKKNRFYLVPVYVADVARGIVKNRAIVAHKSEEEWDLVDGSFDFRFSLFPGDLVEIEKKDGAYLGYYKSCHRGDGRLLLDRHDRMPRESDCGTFYVSTRKDVLSMSKYQVDPLGEIRLVGSEKPPFVL</sequence>
<keyword evidence="16" id="KW-1185">Reference proteome</keyword>
<reference evidence="15 16" key="1">
    <citation type="journal article" date="2010" name="Stand. Genomic Sci.">
        <title>Non-contiguous finished genome sequence of Aminomonas paucivorans type strain (GLU-3).</title>
        <authorList>
            <person name="Pitluck S."/>
            <person name="Yasawong M."/>
            <person name="Held B."/>
            <person name="Lapidus A."/>
            <person name="Nolan M."/>
            <person name="Copeland A."/>
            <person name="Lucas S."/>
            <person name="Del Rio T.G."/>
            <person name="Tice H."/>
            <person name="Cheng J.F."/>
            <person name="Chertkov O."/>
            <person name="Goodwin L."/>
            <person name="Tapia R."/>
            <person name="Han C."/>
            <person name="Liolios K."/>
            <person name="Ivanova N."/>
            <person name="Mavromatis K."/>
            <person name="Ovchinnikova G."/>
            <person name="Pati A."/>
            <person name="Chen A."/>
            <person name="Palaniappan K."/>
            <person name="Land M."/>
            <person name="Hauser L."/>
            <person name="Chang Y.J."/>
            <person name="Jeffries C.D."/>
            <person name="Pukall R."/>
            <person name="Spring S."/>
            <person name="Rohde M."/>
            <person name="Sikorski J."/>
            <person name="Goker M."/>
            <person name="Woyke T."/>
            <person name="Bristow J."/>
            <person name="Eisen J.A."/>
            <person name="Markowitz V."/>
            <person name="Hugenholtz P."/>
            <person name="Kyrpides N.C."/>
            <person name="Klenk H.P."/>
        </authorList>
    </citation>
    <scope>NUCLEOTIDE SEQUENCE [LARGE SCALE GENOMIC DNA]</scope>
    <source>
        <strain evidence="15 16">DSM 12260</strain>
    </source>
</reference>
<evidence type="ECO:0000256" key="2">
    <source>
        <dbReference type="ARBA" id="ARBA00022722"/>
    </source>
</evidence>
<name>E3CY56_9BACT</name>
<dbReference type="InterPro" id="IPR036397">
    <property type="entry name" value="RNaseH_sf"/>
</dbReference>
<dbReference type="OrthoDB" id="9757607at2"/>
<comment type="domain">
    <text evidence="12">Has 2 endonuclease domains. The discontinuous RuvC-like domain cleaves the target DNA noncomplementary to crRNA while the HNH nuclease domain cleaves the target DNA complementary to crRNA.</text>
</comment>
<evidence type="ECO:0000256" key="5">
    <source>
        <dbReference type="ARBA" id="ARBA00022801"/>
    </source>
</evidence>
<dbReference type="InterPro" id="IPR055228">
    <property type="entry name" value="Cas9_RuvC"/>
</dbReference>
<keyword evidence="2 12" id="KW-0540">Nuclease</keyword>
<evidence type="ECO:0000259" key="14">
    <source>
        <dbReference type="PROSITE" id="PS51749"/>
    </source>
</evidence>
<keyword evidence="10" id="KW-0464">Manganese</keyword>
<evidence type="ECO:0000256" key="8">
    <source>
        <dbReference type="ARBA" id="ARBA00023118"/>
    </source>
</evidence>
<dbReference type="Pfam" id="PF13395">
    <property type="entry name" value="HNH_4"/>
    <property type="match status" value="1"/>
</dbReference>
<dbReference type="GO" id="GO:0046872">
    <property type="term" value="F:metal ion binding"/>
    <property type="evidence" value="ECO:0007669"/>
    <property type="project" value="UniProtKB-UniRule"/>
</dbReference>
<dbReference type="STRING" id="584708.Apau_0268"/>
<evidence type="ECO:0000256" key="4">
    <source>
        <dbReference type="ARBA" id="ARBA00022759"/>
    </source>
</evidence>
<dbReference type="eggNOG" id="COG3513">
    <property type="taxonomic scope" value="Bacteria"/>
</dbReference>
<evidence type="ECO:0000313" key="15">
    <source>
        <dbReference type="EMBL" id="EFQ22704.1"/>
    </source>
</evidence>
<evidence type="ECO:0000256" key="7">
    <source>
        <dbReference type="ARBA" id="ARBA00022884"/>
    </source>
</evidence>
<comment type="similarity">
    <text evidence="12">Belongs to the CRISPR-associated Cas9 family.</text>
</comment>
<dbReference type="Proteomes" id="UP000005096">
    <property type="component" value="Chromosome"/>
</dbReference>
<dbReference type="GO" id="GO:0004519">
    <property type="term" value="F:endonuclease activity"/>
    <property type="evidence" value="ECO:0007669"/>
    <property type="project" value="UniProtKB-UniRule"/>
</dbReference>
<comment type="subunit">
    <text evidence="11 12">Monomer. Binds crRNA and tracrRNA.</text>
</comment>
<keyword evidence="7 12" id="KW-0694">RNA-binding</keyword>
<keyword evidence="6" id="KW-0460">Magnesium</keyword>
<keyword evidence="3" id="KW-0479">Metal-binding</keyword>
<organism evidence="15 16">
    <name type="scientific">Aminomonas paucivorans DSM 12260</name>
    <dbReference type="NCBI Taxonomy" id="584708"/>
    <lineage>
        <taxon>Bacteria</taxon>
        <taxon>Thermotogati</taxon>
        <taxon>Synergistota</taxon>
        <taxon>Synergistia</taxon>
        <taxon>Synergistales</taxon>
        <taxon>Synergistaceae</taxon>
        <taxon>Aminomonas</taxon>
    </lineage>
</organism>
<evidence type="ECO:0000313" key="16">
    <source>
        <dbReference type="Proteomes" id="UP000005096"/>
    </source>
</evidence>
<dbReference type="InterPro" id="IPR003615">
    <property type="entry name" value="HNH_nuc"/>
</dbReference>
<dbReference type="GO" id="GO:0051607">
    <property type="term" value="P:defense response to virus"/>
    <property type="evidence" value="ECO:0007669"/>
    <property type="project" value="UniProtKB-UniRule"/>
</dbReference>
<dbReference type="InterPro" id="IPR028629">
    <property type="entry name" value="Cas9"/>
</dbReference>
<protein>
    <recommendedName>
        <fullName evidence="12">CRISPR-associated endonuclease Cas9</fullName>
        <ecNumber evidence="12">3.1.-.-</ecNumber>
    </recommendedName>
</protein>
<comment type="caution">
    <text evidence="12">Lacks conserved residue(s) required for the propagation of feature annotation.</text>
</comment>
<dbReference type="GO" id="GO:0043571">
    <property type="term" value="P:maintenance of CRISPR repeat elements"/>
    <property type="evidence" value="ECO:0007669"/>
    <property type="project" value="UniProtKB-UniRule"/>
</dbReference>
<dbReference type="GO" id="GO:0016787">
    <property type="term" value="F:hydrolase activity"/>
    <property type="evidence" value="ECO:0007669"/>
    <property type="project" value="UniProtKB-KW"/>
</dbReference>
<accession>E3CY56</accession>
<comment type="cofactor">
    <cofactor evidence="1">
        <name>Mg(2+)</name>
        <dbReference type="ChEBI" id="CHEBI:18420"/>
    </cofactor>
</comment>
<dbReference type="Pfam" id="PF18470">
    <property type="entry name" value="Cas9_a"/>
    <property type="match status" value="1"/>
</dbReference>
<dbReference type="GO" id="GO:0003723">
    <property type="term" value="F:RNA binding"/>
    <property type="evidence" value="ECO:0007669"/>
    <property type="project" value="UniProtKB-UniRule"/>
</dbReference>
<gene>
    <name evidence="12" type="primary">cas9</name>
    <name evidence="15" type="ORF">Apau_0268</name>
</gene>
<keyword evidence="4 12" id="KW-0255">Endonuclease</keyword>
<evidence type="ECO:0000256" key="13">
    <source>
        <dbReference type="SAM" id="MobiDB-lite"/>
    </source>
</evidence>
<feature type="region of interest" description="Disordered" evidence="13">
    <location>
        <begin position="127"/>
        <end position="149"/>
    </location>
</feature>
<dbReference type="HAMAP" id="MF_01480">
    <property type="entry name" value="Cas9"/>
    <property type="match status" value="1"/>
</dbReference>
<dbReference type="AlphaFoldDB" id="E3CY56"/>
<evidence type="ECO:0000256" key="12">
    <source>
        <dbReference type="HAMAP-Rule" id="MF_01480"/>
    </source>
</evidence>
<evidence type="ECO:0000256" key="1">
    <source>
        <dbReference type="ARBA" id="ARBA00001946"/>
    </source>
</evidence>
<evidence type="ECO:0000256" key="9">
    <source>
        <dbReference type="ARBA" id="ARBA00023125"/>
    </source>
</evidence>
<feature type="active site" description="Proton acceptor for HNH nuclease domain" evidence="12">
    <location>
        <position position="575"/>
    </location>
</feature>
<keyword evidence="9 12" id="KW-0238">DNA-binding</keyword>
<comment type="function">
    <text evidence="12">CRISPR (clustered regularly interspaced short palindromic repeat) is an adaptive immune system that provides protection against mobile genetic elements (viruses, transposable elements and conjugative plasmids). CRISPR clusters contain spacers, sequences complementary to antecedent mobile elements, and target invading nucleic acids. CRISPR clusters are transcribed and processed into CRISPR RNA (crRNA). In type II CRISPR systems correct processing of pre-crRNA requires a trans-encoded small RNA (tracrRNA), endogenous ribonuclease 3 (rnc) and this protein. The tracrRNA serves as a guide for ribonuclease 3-aided processing of pre-crRNA. Subsequently Cas9/crRNA/tracrRNA endonucleolytically cleaves linear or circular dsDNA target complementary to the spacer; Cas9 is inactive in the absence of the 2 guide RNAs (gRNA). Cas9 recognizes the protospacer adjacent motif (PAM) in the CRISPR repeat sequences to help distinguish self versus nonself, as targets within the bacterial CRISPR locus do not have PAMs. PAM recognition is also required for catalytic activity.</text>
</comment>
<dbReference type="Gene3D" id="3.30.420.10">
    <property type="entry name" value="Ribonuclease H-like superfamily/Ribonuclease H"/>
    <property type="match status" value="2"/>
</dbReference>
<keyword evidence="5 12" id="KW-0378">Hydrolase</keyword>
<feature type="domain" description="HNH Cas9-type" evidence="14">
    <location>
        <begin position="502"/>
        <end position="655"/>
    </location>
</feature>
<dbReference type="NCBIfam" id="TIGR01865">
    <property type="entry name" value="cas_Csn1"/>
    <property type="match status" value="1"/>
</dbReference>
<proteinExistence type="inferred from homology"/>
<evidence type="ECO:0000256" key="11">
    <source>
        <dbReference type="ARBA" id="ARBA00046380"/>
    </source>
</evidence>